<sequence>MCTHSRLCTPVCTPPRCVHARGSRLQRRTGSFPGGCEEEEDEGTKRAALGPLVRPPSVLTMDAGLVCHGSAFGSLVPPERSAWSWPGSNRLAWTQSSGGCGGSAELRAASRAVPQDPDPPPARSAPGGRGRQRRALVARVRRAGTGFRMADSTQLPPRRHGGGLRAPEAPVEAYRSSGVRSMWRLEPYAEKGAVGGREFWMEYGPKFGTQHLQDVTAHTCLSVTPAPLAF</sequence>
<organism evidence="2 3">
    <name type="scientific">Mesocricetus auratus</name>
    <name type="common">Golden hamster</name>
    <dbReference type="NCBI Taxonomy" id="10036"/>
    <lineage>
        <taxon>Eukaryota</taxon>
        <taxon>Metazoa</taxon>
        <taxon>Chordata</taxon>
        <taxon>Craniata</taxon>
        <taxon>Vertebrata</taxon>
        <taxon>Euteleostomi</taxon>
        <taxon>Mammalia</taxon>
        <taxon>Eutheria</taxon>
        <taxon>Euarchontoglires</taxon>
        <taxon>Glires</taxon>
        <taxon>Rodentia</taxon>
        <taxon>Myomorpha</taxon>
        <taxon>Muroidea</taxon>
        <taxon>Cricetidae</taxon>
        <taxon>Cricetinae</taxon>
        <taxon>Mesocricetus</taxon>
    </lineage>
</organism>
<name>A0ABM2WYD4_MESAU</name>
<proteinExistence type="predicted"/>
<protein>
    <submittedName>
        <fullName evidence="3">Uncharacterized protein LOC121137486 isoform X1</fullName>
    </submittedName>
</protein>
<evidence type="ECO:0000256" key="1">
    <source>
        <dbReference type="SAM" id="MobiDB-lite"/>
    </source>
</evidence>
<feature type="region of interest" description="Disordered" evidence="1">
    <location>
        <begin position="27"/>
        <end position="49"/>
    </location>
</feature>
<reference evidence="3" key="1">
    <citation type="submission" date="2025-08" db="UniProtKB">
        <authorList>
            <consortium name="RefSeq"/>
        </authorList>
    </citation>
    <scope>IDENTIFICATION</scope>
    <source>
        <tissue evidence="3">Liver</tissue>
    </source>
</reference>
<dbReference type="GeneID" id="121137486"/>
<dbReference type="Proteomes" id="UP000886700">
    <property type="component" value="Unplaced"/>
</dbReference>
<feature type="region of interest" description="Disordered" evidence="1">
    <location>
        <begin position="109"/>
        <end position="134"/>
    </location>
</feature>
<evidence type="ECO:0000313" key="2">
    <source>
        <dbReference type="Proteomes" id="UP000886700"/>
    </source>
</evidence>
<dbReference type="RefSeq" id="XP_040595679.1">
    <property type="nucleotide sequence ID" value="XM_040739745.1"/>
</dbReference>
<gene>
    <name evidence="3" type="primary">LOC121137486</name>
</gene>
<accession>A0ABM2WYD4</accession>
<keyword evidence="2" id="KW-1185">Reference proteome</keyword>
<evidence type="ECO:0000313" key="3">
    <source>
        <dbReference type="RefSeq" id="XP_040595679.1"/>
    </source>
</evidence>